<accession>A0A914VKK2</accession>
<sequence>MSDKTMMEKTKDALCDAAEYTKECAESAKDAVFGKSGEDKAADKVKDAADATADAIGDARKKVGDTVKGNN</sequence>
<dbReference type="Gene3D" id="1.10.287.700">
    <property type="entry name" value="Helix hairpin bin"/>
    <property type="match status" value="1"/>
</dbReference>
<reference evidence="2" key="1">
    <citation type="submission" date="2022-11" db="UniProtKB">
        <authorList>
            <consortium name="WormBaseParasite"/>
        </authorList>
    </citation>
    <scope>IDENTIFICATION</scope>
</reference>
<organism evidence="1 2">
    <name type="scientific">Plectus sambesii</name>
    <dbReference type="NCBI Taxonomy" id="2011161"/>
    <lineage>
        <taxon>Eukaryota</taxon>
        <taxon>Metazoa</taxon>
        <taxon>Ecdysozoa</taxon>
        <taxon>Nematoda</taxon>
        <taxon>Chromadorea</taxon>
        <taxon>Plectida</taxon>
        <taxon>Plectina</taxon>
        <taxon>Plectoidea</taxon>
        <taxon>Plectidae</taxon>
        <taxon>Plectus</taxon>
    </lineage>
</organism>
<keyword evidence="1" id="KW-1185">Reference proteome</keyword>
<dbReference type="Proteomes" id="UP000887566">
    <property type="component" value="Unplaced"/>
</dbReference>
<name>A0A914VKK2_9BILA</name>
<dbReference type="WBParaSite" id="PSAMB.scaffold2109size25338.g16458.t1">
    <property type="protein sequence ID" value="PSAMB.scaffold2109size25338.g16458.t1"/>
    <property type="gene ID" value="PSAMB.scaffold2109size25338.g16458"/>
</dbReference>
<protein>
    <submittedName>
        <fullName evidence="2">Uncharacterized protein</fullName>
    </submittedName>
</protein>
<dbReference type="AlphaFoldDB" id="A0A914VKK2"/>
<proteinExistence type="predicted"/>
<evidence type="ECO:0000313" key="2">
    <source>
        <dbReference type="WBParaSite" id="PSAMB.scaffold2109size25338.g16458.t1"/>
    </source>
</evidence>
<evidence type="ECO:0000313" key="1">
    <source>
        <dbReference type="Proteomes" id="UP000887566"/>
    </source>
</evidence>